<feature type="transmembrane region" description="Helical" evidence="6">
    <location>
        <begin position="125"/>
        <end position="143"/>
    </location>
</feature>
<feature type="transmembrane region" description="Helical" evidence="6">
    <location>
        <begin position="438"/>
        <end position="465"/>
    </location>
</feature>
<feature type="compositionally biased region" description="Polar residues" evidence="5">
    <location>
        <begin position="314"/>
        <end position="332"/>
    </location>
</feature>
<feature type="compositionally biased region" description="Polar residues" evidence="5">
    <location>
        <begin position="298"/>
        <end position="307"/>
    </location>
</feature>
<sequence>MTTKFGRTVIGSIAAIAGVITVWLALRGANVPLAGLGAASIGVAAAFAPELVVLLVVPLAVSGASWAIVRLAVLAMVAALATAMIMSPRSSWIRPRWAHAWIAGLALLLVISAVAPAVIHADAARYDLVTLIAGLTVLAACAAMRLSEKALCAAVSISGAAAAVMVLVAGDRADDRLVGLTLNPNYLGALLALPVVASFALAVQRRQVLWLLPGAVCAVALVATESRGATVAALVGLAYVVVAGRRWWLQVGGLVAAAAIALAMSQALYVGEKDPLPTAAPSPVATTPVPSPAPRQSAKPNPKSTPKTRPGVSQKASPRPSAQPTPRVQSVTTVIVDGSRTSAELTYNNSVRARAALLAADVALHHPLRGIGYAGFAAYAQTADGFGIYMNTHNDYLRLAAEAGMPALIAFGVLVAMGLRRRGGRQYMMARALVVTNLVTLLFANTLSNLAVSIAFWAALGILLANPPLRPEPVVAGVDEPAELAERECAITGC</sequence>
<reference evidence="8 9" key="1">
    <citation type="submission" date="2020-08" db="EMBL/GenBank/DDBJ databases">
        <title>Sequencing the genomes of 1000 actinobacteria strains.</title>
        <authorList>
            <person name="Klenk H.-P."/>
        </authorList>
    </citation>
    <scope>NUCLEOTIDE SEQUENCE [LARGE SCALE GENOMIC DNA]</scope>
    <source>
        <strain evidence="8 9">DSM 45362</strain>
    </source>
</reference>
<organism evidence="8 9">
    <name type="scientific">Allocatelliglobosispora scoriae</name>
    <dbReference type="NCBI Taxonomy" id="643052"/>
    <lineage>
        <taxon>Bacteria</taxon>
        <taxon>Bacillati</taxon>
        <taxon>Actinomycetota</taxon>
        <taxon>Actinomycetes</taxon>
        <taxon>Micromonosporales</taxon>
        <taxon>Micromonosporaceae</taxon>
        <taxon>Allocatelliglobosispora</taxon>
    </lineage>
</organism>
<proteinExistence type="predicted"/>
<keyword evidence="3 6" id="KW-1133">Transmembrane helix</keyword>
<dbReference type="EMBL" id="JACHMN010000002">
    <property type="protein sequence ID" value="MBB5870810.1"/>
    <property type="molecule type" value="Genomic_DNA"/>
</dbReference>
<name>A0A841BVM0_9ACTN</name>
<evidence type="ECO:0000256" key="5">
    <source>
        <dbReference type="SAM" id="MobiDB-lite"/>
    </source>
</evidence>
<evidence type="ECO:0000256" key="6">
    <source>
        <dbReference type="SAM" id="Phobius"/>
    </source>
</evidence>
<protein>
    <recommendedName>
        <fullName evidence="7">O-antigen ligase-related domain-containing protein</fullName>
    </recommendedName>
</protein>
<feature type="transmembrane region" description="Helical" evidence="6">
    <location>
        <begin position="150"/>
        <end position="170"/>
    </location>
</feature>
<dbReference type="InterPro" id="IPR007016">
    <property type="entry name" value="O-antigen_ligase-rel_domated"/>
</dbReference>
<dbReference type="Proteomes" id="UP000587527">
    <property type="component" value="Unassembled WGS sequence"/>
</dbReference>
<evidence type="ECO:0000256" key="1">
    <source>
        <dbReference type="ARBA" id="ARBA00004141"/>
    </source>
</evidence>
<feature type="transmembrane region" description="Helical" evidence="6">
    <location>
        <begin position="67"/>
        <end position="86"/>
    </location>
</feature>
<evidence type="ECO:0000313" key="9">
    <source>
        <dbReference type="Proteomes" id="UP000587527"/>
    </source>
</evidence>
<dbReference type="AlphaFoldDB" id="A0A841BVM0"/>
<evidence type="ECO:0000259" key="7">
    <source>
        <dbReference type="Pfam" id="PF04932"/>
    </source>
</evidence>
<keyword evidence="2 6" id="KW-0812">Transmembrane</keyword>
<comment type="caution">
    <text evidence="8">The sequence shown here is derived from an EMBL/GenBank/DDBJ whole genome shotgun (WGS) entry which is preliminary data.</text>
</comment>
<accession>A0A841BVM0</accession>
<feature type="transmembrane region" description="Helical" evidence="6">
    <location>
        <begin position="247"/>
        <end position="270"/>
    </location>
</feature>
<dbReference type="InterPro" id="IPR051533">
    <property type="entry name" value="WaaL-like"/>
</dbReference>
<feature type="region of interest" description="Disordered" evidence="5">
    <location>
        <begin position="279"/>
        <end position="332"/>
    </location>
</feature>
<evidence type="ECO:0000256" key="4">
    <source>
        <dbReference type="ARBA" id="ARBA00023136"/>
    </source>
</evidence>
<evidence type="ECO:0000256" key="2">
    <source>
        <dbReference type="ARBA" id="ARBA00022692"/>
    </source>
</evidence>
<dbReference type="PANTHER" id="PTHR37422:SF13">
    <property type="entry name" value="LIPOPOLYSACCHARIDE BIOSYNTHESIS PROTEIN PA4999-RELATED"/>
    <property type="match status" value="1"/>
</dbReference>
<dbReference type="Pfam" id="PF04932">
    <property type="entry name" value="Wzy_C"/>
    <property type="match status" value="1"/>
</dbReference>
<feature type="transmembrane region" description="Helical" evidence="6">
    <location>
        <begin position="98"/>
        <end position="119"/>
    </location>
</feature>
<gene>
    <name evidence="8" type="ORF">F4553_004189</name>
</gene>
<feature type="compositionally biased region" description="Low complexity" evidence="5">
    <location>
        <begin position="279"/>
        <end position="288"/>
    </location>
</feature>
<comment type="subcellular location">
    <subcellularLocation>
        <location evidence="1">Membrane</location>
        <topology evidence="1">Multi-pass membrane protein</topology>
    </subcellularLocation>
</comment>
<feature type="transmembrane region" description="Helical" evidence="6">
    <location>
        <begin position="33"/>
        <end position="61"/>
    </location>
</feature>
<feature type="transmembrane region" description="Helical" evidence="6">
    <location>
        <begin position="396"/>
        <end position="417"/>
    </location>
</feature>
<feature type="transmembrane region" description="Helical" evidence="6">
    <location>
        <begin position="210"/>
        <end position="241"/>
    </location>
</feature>
<evidence type="ECO:0000256" key="3">
    <source>
        <dbReference type="ARBA" id="ARBA00022989"/>
    </source>
</evidence>
<feature type="transmembrane region" description="Helical" evidence="6">
    <location>
        <begin position="6"/>
        <end position="26"/>
    </location>
</feature>
<feature type="domain" description="O-antigen ligase-related" evidence="7">
    <location>
        <begin position="216"/>
        <end position="411"/>
    </location>
</feature>
<evidence type="ECO:0000313" key="8">
    <source>
        <dbReference type="EMBL" id="MBB5870810.1"/>
    </source>
</evidence>
<keyword evidence="4 6" id="KW-0472">Membrane</keyword>
<feature type="transmembrane region" description="Helical" evidence="6">
    <location>
        <begin position="185"/>
        <end position="203"/>
    </location>
</feature>
<dbReference type="PANTHER" id="PTHR37422">
    <property type="entry name" value="TEICHURONIC ACID BIOSYNTHESIS PROTEIN TUAE"/>
    <property type="match status" value="1"/>
</dbReference>
<dbReference type="GO" id="GO:0016020">
    <property type="term" value="C:membrane"/>
    <property type="evidence" value="ECO:0007669"/>
    <property type="project" value="UniProtKB-SubCell"/>
</dbReference>
<keyword evidence="9" id="KW-1185">Reference proteome</keyword>